<keyword evidence="2" id="KW-1185">Reference proteome</keyword>
<gene>
    <name evidence="1" type="ORF">E6C64_15230</name>
</gene>
<evidence type="ECO:0000313" key="1">
    <source>
        <dbReference type="EMBL" id="THG29993.1"/>
    </source>
</evidence>
<sequence>MRTIAYLSQVIVTDDTVAELVIDYARSLALNDTSDTVSIPTVGSDGTQAEVELLLGPASQMMSGTTDSPQVDLDAAAAIAELRRKIGHLTPHNIEMESPEAEFPAFDS</sequence>
<dbReference type="Proteomes" id="UP000309133">
    <property type="component" value="Unassembled WGS sequence"/>
</dbReference>
<dbReference type="OrthoDB" id="5119511at2"/>
<comment type="caution">
    <text evidence="1">The sequence shown here is derived from an EMBL/GenBank/DDBJ whole genome shotgun (WGS) entry which is preliminary data.</text>
</comment>
<dbReference type="EMBL" id="SSSM01000005">
    <property type="protein sequence ID" value="THG29993.1"/>
    <property type="molecule type" value="Genomic_DNA"/>
</dbReference>
<reference evidence="1 2" key="1">
    <citation type="submission" date="2019-04" db="EMBL/GenBank/DDBJ databases">
        <authorList>
            <person name="Jiang L."/>
        </authorList>
    </citation>
    <scope>NUCLEOTIDE SEQUENCE [LARGE SCALE GENOMIC DNA]</scope>
    <source>
        <strain evidence="1 2">YIM 131853</strain>
    </source>
</reference>
<dbReference type="AlphaFoldDB" id="A0A4S4FI31"/>
<proteinExistence type="predicted"/>
<organism evidence="1 2">
    <name type="scientific">Naasia lichenicola</name>
    <dbReference type="NCBI Taxonomy" id="2565933"/>
    <lineage>
        <taxon>Bacteria</taxon>
        <taxon>Bacillati</taxon>
        <taxon>Actinomycetota</taxon>
        <taxon>Actinomycetes</taxon>
        <taxon>Micrococcales</taxon>
        <taxon>Microbacteriaceae</taxon>
        <taxon>Naasia</taxon>
    </lineage>
</organism>
<evidence type="ECO:0000313" key="2">
    <source>
        <dbReference type="Proteomes" id="UP000309133"/>
    </source>
</evidence>
<accession>A0A4S4FI31</accession>
<name>A0A4S4FI31_9MICO</name>
<dbReference type="RefSeq" id="WP_136428322.1">
    <property type="nucleotide sequence ID" value="NZ_SSSM01000005.1"/>
</dbReference>
<protein>
    <submittedName>
        <fullName evidence="1">Uncharacterized protein</fullName>
    </submittedName>
</protein>